<name>A0A545T9G5_9GAMM</name>
<evidence type="ECO:0000313" key="2">
    <source>
        <dbReference type="EMBL" id="TQV73847.1"/>
    </source>
</evidence>
<dbReference type="EMBL" id="VIKR01000003">
    <property type="protein sequence ID" value="TQV73847.1"/>
    <property type="molecule type" value="Genomic_DNA"/>
</dbReference>
<protein>
    <submittedName>
        <fullName evidence="2">Uncharacterized protein</fullName>
    </submittedName>
</protein>
<organism evidence="2 3">
    <name type="scientific">Aliikangiella marina</name>
    <dbReference type="NCBI Taxonomy" id="1712262"/>
    <lineage>
        <taxon>Bacteria</taxon>
        <taxon>Pseudomonadati</taxon>
        <taxon>Pseudomonadota</taxon>
        <taxon>Gammaproteobacteria</taxon>
        <taxon>Oceanospirillales</taxon>
        <taxon>Pleioneaceae</taxon>
        <taxon>Aliikangiella</taxon>
    </lineage>
</organism>
<comment type="caution">
    <text evidence="2">The sequence shown here is derived from an EMBL/GenBank/DDBJ whole genome shotgun (WGS) entry which is preliminary data.</text>
</comment>
<evidence type="ECO:0000256" key="1">
    <source>
        <dbReference type="SAM" id="Phobius"/>
    </source>
</evidence>
<keyword evidence="1" id="KW-1133">Transmembrane helix</keyword>
<dbReference type="RefSeq" id="WP_142942555.1">
    <property type="nucleotide sequence ID" value="NZ_VIKR01000003.1"/>
</dbReference>
<feature type="transmembrane region" description="Helical" evidence="1">
    <location>
        <begin position="90"/>
        <end position="108"/>
    </location>
</feature>
<accession>A0A545T9G5</accession>
<reference evidence="2 3" key="1">
    <citation type="submission" date="2019-06" db="EMBL/GenBank/DDBJ databases">
        <title>Draft genome of Aliikangiella marina GYP-15.</title>
        <authorList>
            <person name="Wang G."/>
        </authorList>
    </citation>
    <scope>NUCLEOTIDE SEQUENCE [LARGE SCALE GENOMIC DNA]</scope>
    <source>
        <strain evidence="2 3">GYP-15</strain>
    </source>
</reference>
<dbReference type="AlphaFoldDB" id="A0A545T9G5"/>
<gene>
    <name evidence="2" type="ORF">FLL45_13340</name>
</gene>
<keyword evidence="1" id="KW-0812">Transmembrane</keyword>
<sequence>MRIFLALIMFVFLSGCLSMQPIGKGLSNEQVYHKIIPGDELIVELKSQEKIKIIVTKVTAEQIEADGQIYKFDDIEEIQKQGVSIWKTTGAVIGTLYLLGFIAALVILG</sequence>
<proteinExistence type="predicted"/>
<dbReference type="PROSITE" id="PS51257">
    <property type="entry name" value="PROKAR_LIPOPROTEIN"/>
    <property type="match status" value="1"/>
</dbReference>
<evidence type="ECO:0000313" key="3">
    <source>
        <dbReference type="Proteomes" id="UP000317839"/>
    </source>
</evidence>
<keyword evidence="1" id="KW-0472">Membrane</keyword>
<keyword evidence="3" id="KW-1185">Reference proteome</keyword>
<dbReference type="Proteomes" id="UP000317839">
    <property type="component" value="Unassembled WGS sequence"/>
</dbReference>